<organism evidence="1 2">
    <name type="scientific">Trifolium pratense</name>
    <name type="common">Red clover</name>
    <dbReference type="NCBI Taxonomy" id="57577"/>
    <lineage>
        <taxon>Eukaryota</taxon>
        <taxon>Viridiplantae</taxon>
        <taxon>Streptophyta</taxon>
        <taxon>Embryophyta</taxon>
        <taxon>Tracheophyta</taxon>
        <taxon>Spermatophyta</taxon>
        <taxon>Magnoliopsida</taxon>
        <taxon>eudicotyledons</taxon>
        <taxon>Gunneridae</taxon>
        <taxon>Pentapetalae</taxon>
        <taxon>rosids</taxon>
        <taxon>fabids</taxon>
        <taxon>Fabales</taxon>
        <taxon>Fabaceae</taxon>
        <taxon>Papilionoideae</taxon>
        <taxon>50 kb inversion clade</taxon>
        <taxon>NPAAA clade</taxon>
        <taxon>Hologalegina</taxon>
        <taxon>IRL clade</taxon>
        <taxon>Trifolieae</taxon>
        <taxon>Trifolium</taxon>
    </lineage>
</organism>
<dbReference type="EMBL" id="CASHSV030000001">
    <property type="protein sequence ID" value="CAJ2627647.1"/>
    <property type="molecule type" value="Genomic_DNA"/>
</dbReference>
<keyword evidence="2" id="KW-1185">Reference proteome</keyword>
<dbReference type="Proteomes" id="UP001177021">
    <property type="component" value="Unassembled WGS sequence"/>
</dbReference>
<evidence type="ECO:0000313" key="2">
    <source>
        <dbReference type="Proteomes" id="UP001177021"/>
    </source>
</evidence>
<comment type="caution">
    <text evidence="1">The sequence shown here is derived from an EMBL/GenBank/DDBJ whole genome shotgun (WGS) entry which is preliminary data.</text>
</comment>
<evidence type="ECO:0000313" key="1">
    <source>
        <dbReference type="EMBL" id="CAJ2627647.1"/>
    </source>
</evidence>
<reference evidence="1" key="1">
    <citation type="submission" date="2023-10" db="EMBL/GenBank/DDBJ databases">
        <authorList>
            <person name="Rodriguez Cubillos JULIANA M."/>
            <person name="De Vega J."/>
        </authorList>
    </citation>
    <scope>NUCLEOTIDE SEQUENCE</scope>
</reference>
<name>A0ACB0I8W8_TRIPR</name>
<sequence length="331" mass="37541">MLTGDFYNSTYFHYFVLTVALHSVLYLSKCFESLGNLVHKLSKIDLDWFGRVKLIDCIFNLISLHPQICQTMIDENNTIIDRLLLMLNDMDYRVHLSFARRIGVLFQTWDGHEELFQDLCSNFGVPLVVYSKGKTINAKEVLAAGPQLQPIMETVLITLIHVALHSEKVELEAVFMICVVSAIDPCQRELVCAVLDNLSKELQYTTRMKYLVEILGSLLFCWVACRVSFAALVETRHLFIPDAEPGNFLQYCCPWLLPALLHQNSSDLNWVAKVTCQPMTVLIKHQFASIFSISMALHCSKKPGSEGGTHVLQSSILELGQITVKERDELI</sequence>
<gene>
    <name evidence="1" type="ORF">MILVUS5_LOCUS51</name>
</gene>
<protein>
    <submittedName>
        <fullName evidence="1">Uncharacterized protein</fullName>
    </submittedName>
</protein>
<proteinExistence type="predicted"/>
<accession>A0ACB0I8W8</accession>